<dbReference type="EMBL" id="CM042017">
    <property type="protein sequence ID" value="KAI3690011.1"/>
    <property type="molecule type" value="Genomic_DNA"/>
</dbReference>
<accession>A0ACB8YY42</accession>
<evidence type="ECO:0000313" key="1">
    <source>
        <dbReference type="EMBL" id="KAI3690011.1"/>
    </source>
</evidence>
<sequence>MNRYRNAGEILGVNETVVGVHVAYSFKQYKDSAALTSVGILPETIVYQKKQRVLVVVGLDYFVRSTDEIKPRNIG</sequence>
<protein>
    <submittedName>
        <fullName evidence="1">Uncharacterized protein</fullName>
    </submittedName>
</protein>
<gene>
    <name evidence="1" type="ORF">L2E82_47985</name>
</gene>
<proteinExistence type="predicted"/>
<keyword evidence="2" id="KW-1185">Reference proteome</keyword>
<reference evidence="2" key="1">
    <citation type="journal article" date="2022" name="Mol. Ecol. Resour.">
        <title>The genomes of chicory, endive, great burdock and yacon provide insights into Asteraceae palaeo-polyploidization history and plant inulin production.</title>
        <authorList>
            <person name="Fan W."/>
            <person name="Wang S."/>
            <person name="Wang H."/>
            <person name="Wang A."/>
            <person name="Jiang F."/>
            <person name="Liu H."/>
            <person name="Zhao H."/>
            <person name="Xu D."/>
            <person name="Zhang Y."/>
        </authorList>
    </citation>
    <scope>NUCLEOTIDE SEQUENCE [LARGE SCALE GENOMIC DNA]</scope>
    <source>
        <strain evidence="2">cv. Punajuju</strain>
    </source>
</reference>
<reference evidence="1 2" key="2">
    <citation type="journal article" date="2022" name="Mol. Ecol. Resour.">
        <title>The genomes of chicory, endive, great burdock and yacon provide insights into Asteraceae paleo-polyploidization history and plant inulin production.</title>
        <authorList>
            <person name="Fan W."/>
            <person name="Wang S."/>
            <person name="Wang H."/>
            <person name="Wang A."/>
            <person name="Jiang F."/>
            <person name="Liu H."/>
            <person name="Zhao H."/>
            <person name="Xu D."/>
            <person name="Zhang Y."/>
        </authorList>
    </citation>
    <scope>NUCLEOTIDE SEQUENCE [LARGE SCALE GENOMIC DNA]</scope>
    <source>
        <strain evidence="2">cv. Punajuju</strain>
        <tissue evidence="1">Leaves</tissue>
    </source>
</reference>
<organism evidence="1 2">
    <name type="scientific">Cichorium intybus</name>
    <name type="common">Chicory</name>
    <dbReference type="NCBI Taxonomy" id="13427"/>
    <lineage>
        <taxon>Eukaryota</taxon>
        <taxon>Viridiplantae</taxon>
        <taxon>Streptophyta</taxon>
        <taxon>Embryophyta</taxon>
        <taxon>Tracheophyta</taxon>
        <taxon>Spermatophyta</taxon>
        <taxon>Magnoliopsida</taxon>
        <taxon>eudicotyledons</taxon>
        <taxon>Gunneridae</taxon>
        <taxon>Pentapetalae</taxon>
        <taxon>asterids</taxon>
        <taxon>campanulids</taxon>
        <taxon>Asterales</taxon>
        <taxon>Asteraceae</taxon>
        <taxon>Cichorioideae</taxon>
        <taxon>Cichorieae</taxon>
        <taxon>Cichoriinae</taxon>
        <taxon>Cichorium</taxon>
    </lineage>
</organism>
<name>A0ACB8YY42_CICIN</name>
<evidence type="ECO:0000313" key="2">
    <source>
        <dbReference type="Proteomes" id="UP001055811"/>
    </source>
</evidence>
<dbReference type="Proteomes" id="UP001055811">
    <property type="component" value="Linkage Group LG09"/>
</dbReference>
<comment type="caution">
    <text evidence="1">The sequence shown here is derived from an EMBL/GenBank/DDBJ whole genome shotgun (WGS) entry which is preliminary data.</text>
</comment>